<keyword evidence="1" id="KW-1133">Transmembrane helix</keyword>
<accession>A0AB34R6T1</accession>
<comment type="caution">
    <text evidence="2">The sequence shown here is derived from an EMBL/GenBank/DDBJ whole genome shotgun (WGS) entry which is preliminary data.</text>
</comment>
<feature type="transmembrane region" description="Helical" evidence="1">
    <location>
        <begin position="23"/>
        <end position="43"/>
    </location>
</feature>
<gene>
    <name evidence="2" type="ORF">IE90_05430</name>
</gene>
<reference evidence="2 3" key="1">
    <citation type="submission" date="2014-07" db="EMBL/GenBank/DDBJ databases">
        <title>Porphyromonadaceae bacterium OUH 334697 = ATCC BAA-2682 = DSM 28341 draft genome.</title>
        <authorList>
            <person name="Sydenham T.V."/>
            <person name="Hasman H."/>
            <person name="Justesen U.S."/>
        </authorList>
    </citation>
    <scope>NUCLEOTIDE SEQUENCE [LARGE SCALE GENOMIC DNA]</scope>
    <source>
        <strain evidence="2 3">OUH 334697</strain>
    </source>
</reference>
<name>A0AB34R6T1_9PORP</name>
<keyword evidence="1" id="KW-0812">Transmembrane</keyword>
<dbReference type="Proteomes" id="UP000031937">
    <property type="component" value="Unassembled WGS sequence"/>
</dbReference>
<sequence length="68" mass="7601">MKSCGLIARIQVKLLHRSGLGKFFFILISACILFHVGFILSILNPARESGELRMASFFPCSIDEKNSK</sequence>
<organism evidence="2 3">
    <name type="scientific">Sanguibacteroides justesenii</name>
    <dbReference type="NCBI Taxonomy" id="1547597"/>
    <lineage>
        <taxon>Bacteria</taxon>
        <taxon>Pseudomonadati</taxon>
        <taxon>Bacteroidota</taxon>
        <taxon>Bacteroidia</taxon>
        <taxon>Bacteroidales</taxon>
        <taxon>Porphyromonadaceae</taxon>
        <taxon>Sanguibacteroides</taxon>
    </lineage>
</organism>
<dbReference type="EMBL" id="JPIT01000016">
    <property type="protein sequence ID" value="KIO46238.1"/>
    <property type="molecule type" value="Genomic_DNA"/>
</dbReference>
<protein>
    <submittedName>
        <fullName evidence="2">Uncharacterized protein</fullName>
    </submittedName>
</protein>
<evidence type="ECO:0000256" key="1">
    <source>
        <dbReference type="SAM" id="Phobius"/>
    </source>
</evidence>
<evidence type="ECO:0000313" key="2">
    <source>
        <dbReference type="EMBL" id="KIO46238.1"/>
    </source>
</evidence>
<proteinExistence type="predicted"/>
<keyword evidence="1" id="KW-0472">Membrane</keyword>
<dbReference type="AlphaFoldDB" id="A0AB34R6T1"/>
<evidence type="ECO:0000313" key="3">
    <source>
        <dbReference type="Proteomes" id="UP000031937"/>
    </source>
</evidence>